<proteinExistence type="predicted"/>
<protein>
    <submittedName>
        <fullName evidence="1">Uncharacterized protein</fullName>
    </submittedName>
</protein>
<keyword evidence="2" id="KW-1185">Reference proteome</keyword>
<evidence type="ECO:0000313" key="2">
    <source>
        <dbReference type="Proteomes" id="UP000470213"/>
    </source>
</evidence>
<comment type="caution">
    <text evidence="1">The sequence shown here is derived from an EMBL/GenBank/DDBJ whole genome shotgun (WGS) entry which is preliminary data.</text>
</comment>
<organism evidence="1 2">
    <name type="scientific">Alteromonas profundi</name>
    <dbReference type="NCBI Taxonomy" id="2696062"/>
    <lineage>
        <taxon>Bacteria</taxon>
        <taxon>Pseudomonadati</taxon>
        <taxon>Pseudomonadota</taxon>
        <taxon>Gammaproteobacteria</taxon>
        <taxon>Alteromonadales</taxon>
        <taxon>Alteromonadaceae</taxon>
        <taxon>Alteromonas/Salinimonas group</taxon>
        <taxon>Alteromonas</taxon>
    </lineage>
</organism>
<dbReference type="RefSeq" id="WP_163085693.1">
    <property type="nucleotide sequence ID" value="NZ_JAAAWN010000013.1"/>
</dbReference>
<dbReference type="EMBL" id="JAAAWN010000013">
    <property type="protein sequence ID" value="NDV91706.1"/>
    <property type="molecule type" value="Genomic_DNA"/>
</dbReference>
<sequence>MPNLFEFTANSHVTSMDVLEAQALQVKDNKRLLVVGTYDREVYCGDDFNWAGEKLEIFSEANVDKDIYISVRIDFLDENTVLGRLNNSDNRFHFEKFDYFSFNQAQFIVLKSLSPCNTYAEINLEAQPENGGANRSLSLPISRILLAPIHSKFDLSVLRFALLTGTVDTTCDVYPYPNNSDKIADYFNGFVKELVNES</sequence>
<dbReference type="AlphaFoldDB" id="A0A7X5LLR8"/>
<accession>A0A7X5LLR8</accession>
<evidence type="ECO:0000313" key="1">
    <source>
        <dbReference type="EMBL" id="NDV91706.1"/>
    </source>
</evidence>
<name>A0A7X5LLR8_9ALTE</name>
<reference evidence="1 2" key="1">
    <citation type="submission" date="2020-01" db="EMBL/GenBank/DDBJ databases">
        <authorList>
            <person name="Chen J."/>
            <person name="Zhu S."/>
            <person name="Yang J."/>
        </authorList>
    </citation>
    <scope>NUCLEOTIDE SEQUENCE [LARGE SCALE GENOMIC DNA]</scope>
    <source>
        <strain evidence="1 2">345S023</strain>
    </source>
</reference>
<dbReference type="Proteomes" id="UP000470213">
    <property type="component" value="Unassembled WGS sequence"/>
</dbReference>
<gene>
    <name evidence="1" type="ORF">GTH32_10975</name>
</gene>